<evidence type="ECO:0000313" key="1">
    <source>
        <dbReference type="EMBL" id="CAD8049848.1"/>
    </source>
</evidence>
<organism evidence="1 2">
    <name type="scientific">Paramecium sonneborni</name>
    <dbReference type="NCBI Taxonomy" id="65129"/>
    <lineage>
        <taxon>Eukaryota</taxon>
        <taxon>Sar</taxon>
        <taxon>Alveolata</taxon>
        <taxon>Ciliophora</taxon>
        <taxon>Intramacronucleata</taxon>
        <taxon>Oligohymenophorea</taxon>
        <taxon>Peniculida</taxon>
        <taxon>Parameciidae</taxon>
        <taxon>Paramecium</taxon>
    </lineage>
</organism>
<keyword evidence="2" id="KW-1185">Reference proteome</keyword>
<sequence length="60" mass="6756">MESLPQVNQVLQCYDIHFTQLYKIESIQTCNKNNVSNIKLTKNDQVGAPSAIFTAVSIKK</sequence>
<dbReference type="Proteomes" id="UP000692954">
    <property type="component" value="Unassembled WGS sequence"/>
</dbReference>
<evidence type="ECO:0000313" key="2">
    <source>
        <dbReference type="Proteomes" id="UP000692954"/>
    </source>
</evidence>
<accession>A0A8S1K3A7</accession>
<name>A0A8S1K3A7_9CILI</name>
<dbReference type="EMBL" id="CAJJDN010000004">
    <property type="protein sequence ID" value="CAD8049848.1"/>
    <property type="molecule type" value="Genomic_DNA"/>
</dbReference>
<gene>
    <name evidence="1" type="ORF">PSON_ATCC_30995.1.T0040346</name>
</gene>
<protein>
    <submittedName>
        <fullName evidence="1">Uncharacterized protein</fullName>
    </submittedName>
</protein>
<comment type="caution">
    <text evidence="1">The sequence shown here is derived from an EMBL/GenBank/DDBJ whole genome shotgun (WGS) entry which is preliminary data.</text>
</comment>
<reference evidence="1" key="1">
    <citation type="submission" date="2021-01" db="EMBL/GenBank/DDBJ databases">
        <authorList>
            <consortium name="Genoscope - CEA"/>
            <person name="William W."/>
        </authorList>
    </citation>
    <scope>NUCLEOTIDE SEQUENCE</scope>
</reference>
<dbReference type="AlphaFoldDB" id="A0A8S1K3A7"/>
<proteinExistence type="predicted"/>